<feature type="transmembrane region" description="Helical" evidence="1">
    <location>
        <begin position="26"/>
        <end position="45"/>
    </location>
</feature>
<keyword evidence="4" id="KW-1185">Reference proteome</keyword>
<gene>
    <name evidence="3" type="ORF">E4663_17070</name>
</gene>
<dbReference type="PANTHER" id="PTHR34473:SF2">
    <property type="entry name" value="UPF0699 TRANSMEMBRANE PROTEIN YDBT"/>
    <property type="match status" value="1"/>
</dbReference>
<comment type="caution">
    <text evidence="3">The sequence shown here is derived from an EMBL/GenBank/DDBJ whole genome shotgun (WGS) entry which is preliminary data.</text>
</comment>
<feature type="domain" description="YdbS-like PH" evidence="2">
    <location>
        <begin position="78"/>
        <end position="154"/>
    </location>
</feature>
<dbReference type="Proteomes" id="UP000297982">
    <property type="component" value="Unassembled WGS sequence"/>
</dbReference>
<protein>
    <recommendedName>
        <fullName evidence="2">YdbS-like PH domain-containing protein</fullName>
    </recommendedName>
</protein>
<dbReference type="STRING" id="192814.GCA_900166575_02684"/>
<reference evidence="3 4" key="1">
    <citation type="journal article" date="2003" name="Int. J. Syst. Evol. Microbiol.">
        <title>Halobacillus salinus sp. nov., isolated from a salt lake on the coast of the East Sea in Korea.</title>
        <authorList>
            <person name="Yoon J.H."/>
            <person name="Kang K.H."/>
            <person name="Park Y.H."/>
        </authorList>
    </citation>
    <scope>NUCLEOTIDE SEQUENCE [LARGE SCALE GENOMIC DNA]</scope>
    <source>
        <strain evidence="3 4">HSL-3</strain>
    </source>
</reference>
<dbReference type="InterPro" id="IPR005182">
    <property type="entry name" value="YdbS-like_PH"/>
</dbReference>
<dbReference type="AlphaFoldDB" id="A0A4Z0GUJ5"/>
<keyword evidence="1" id="KW-1133">Transmembrane helix</keyword>
<proteinExistence type="predicted"/>
<accession>A0A4Z0GUJ5</accession>
<evidence type="ECO:0000256" key="1">
    <source>
        <dbReference type="SAM" id="Phobius"/>
    </source>
</evidence>
<keyword evidence="1" id="KW-0812">Transmembrane</keyword>
<name>A0A4Z0GUJ5_9BACI</name>
<dbReference type="PANTHER" id="PTHR34473">
    <property type="entry name" value="UPF0699 TRANSMEMBRANE PROTEIN YDBS"/>
    <property type="match status" value="1"/>
</dbReference>
<sequence>MLDTYVPSPAERLPRDSVKVMVMQELLGSIVTLGVLGGVFALYSYFSWPEWVAWVLLGLAILIVLLTIPSLITPFFKYKNTRYGVTEEFLLIKTGALKQTEQVIPMAKISAVSTKQGMMMRKYKMMSISVQTTGSNYAMPFLYEKEAKSLRNKIAHYAKIEEVEAE</sequence>
<evidence type="ECO:0000259" key="2">
    <source>
        <dbReference type="Pfam" id="PF03703"/>
    </source>
</evidence>
<dbReference type="RefSeq" id="WP_135328536.1">
    <property type="nucleotide sequence ID" value="NZ_SRJC01000007.1"/>
</dbReference>
<dbReference type="Pfam" id="PF03703">
    <property type="entry name" value="bPH_2"/>
    <property type="match status" value="1"/>
</dbReference>
<dbReference type="EMBL" id="SRJC01000007">
    <property type="protein sequence ID" value="TGB01191.1"/>
    <property type="molecule type" value="Genomic_DNA"/>
</dbReference>
<keyword evidence="1" id="KW-0472">Membrane</keyword>
<organism evidence="3 4">
    <name type="scientific">Halobacillus salinus</name>
    <dbReference type="NCBI Taxonomy" id="192814"/>
    <lineage>
        <taxon>Bacteria</taxon>
        <taxon>Bacillati</taxon>
        <taxon>Bacillota</taxon>
        <taxon>Bacilli</taxon>
        <taxon>Bacillales</taxon>
        <taxon>Bacillaceae</taxon>
        <taxon>Halobacillus</taxon>
    </lineage>
</organism>
<evidence type="ECO:0000313" key="3">
    <source>
        <dbReference type="EMBL" id="TGB01191.1"/>
    </source>
</evidence>
<feature type="transmembrane region" description="Helical" evidence="1">
    <location>
        <begin position="51"/>
        <end position="72"/>
    </location>
</feature>
<evidence type="ECO:0000313" key="4">
    <source>
        <dbReference type="Proteomes" id="UP000297982"/>
    </source>
</evidence>